<evidence type="ECO:0000256" key="1">
    <source>
        <dbReference type="SAM" id="MobiDB-lite"/>
    </source>
</evidence>
<sequence length="264" mass="29566">MQQTKGRMGYSDFFASGLRSVLKRGNKRAHARGLFDSPPSSPLGRSFKSPATHASQDQPSVSRLSFSYKRTSRTAMPDKQRRRESFVDFSSQLLGRLSNAKSSHKRSTSLSSLTRPASPPPQLDVWITEGGPFSLANTEAGEQRVLDPFGSSPDATSIFIDLIPRPTIDISHQGKEGSIRECQDPVYSFLSMSSESLELGPAPSTTFAHSKSKSISYQDMPLSPLEMEEEEMWTFHLDFVDEEEEDLTNRIDWRSFHVDILLDE</sequence>
<organism evidence="2 3">
    <name type="scientific">Cylindrobasidium torrendii FP15055 ss-10</name>
    <dbReference type="NCBI Taxonomy" id="1314674"/>
    <lineage>
        <taxon>Eukaryota</taxon>
        <taxon>Fungi</taxon>
        <taxon>Dikarya</taxon>
        <taxon>Basidiomycota</taxon>
        <taxon>Agaricomycotina</taxon>
        <taxon>Agaricomycetes</taxon>
        <taxon>Agaricomycetidae</taxon>
        <taxon>Agaricales</taxon>
        <taxon>Marasmiineae</taxon>
        <taxon>Physalacriaceae</taxon>
        <taxon>Cylindrobasidium</taxon>
    </lineage>
</organism>
<dbReference type="EMBL" id="KN880688">
    <property type="protein sequence ID" value="KIY63551.1"/>
    <property type="molecule type" value="Genomic_DNA"/>
</dbReference>
<keyword evidence="3" id="KW-1185">Reference proteome</keyword>
<evidence type="ECO:0000313" key="3">
    <source>
        <dbReference type="Proteomes" id="UP000054007"/>
    </source>
</evidence>
<dbReference type="AlphaFoldDB" id="A0A0D7B1Z9"/>
<protein>
    <submittedName>
        <fullName evidence="2">Uncharacterized protein</fullName>
    </submittedName>
</protein>
<dbReference type="Proteomes" id="UP000054007">
    <property type="component" value="Unassembled WGS sequence"/>
</dbReference>
<accession>A0A0D7B1Z9</accession>
<gene>
    <name evidence="2" type="ORF">CYLTODRAFT_413948</name>
</gene>
<dbReference type="OrthoDB" id="2635882at2759"/>
<feature type="region of interest" description="Disordered" evidence="1">
    <location>
        <begin position="98"/>
        <end position="124"/>
    </location>
</feature>
<feature type="region of interest" description="Disordered" evidence="1">
    <location>
        <begin position="25"/>
        <end position="84"/>
    </location>
</feature>
<feature type="compositionally biased region" description="Polar residues" evidence="1">
    <location>
        <begin position="52"/>
        <end position="69"/>
    </location>
</feature>
<reference evidence="2 3" key="1">
    <citation type="journal article" date="2015" name="Fungal Genet. Biol.">
        <title>Evolution of novel wood decay mechanisms in Agaricales revealed by the genome sequences of Fistulina hepatica and Cylindrobasidium torrendii.</title>
        <authorList>
            <person name="Floudas D."/>
            <person name="Held B.W."/>
            <person name="Riley R."/>
            <person name="Nagy L.G."/>
            <person name="Koehler G."/>
            <person name="Ransdell A.S."/>
            <person name="Younus H."/>
            <person name="Chow J."/>
            <person name="Chiniquy J."/>
            <person name="Lipzen A."/>
            <person name="Tritt A."/>
            <person name="Sun H."/>
            <person name="Haridas S."/>
            <person name="LaButti K."/>
            <person name="Ohm R.A."/>
            <person name="Kues U."/>
            <person name="Blanchette R.A."/>
            <person name="Grigoriev I.V."/>
            <person name="Minto R.E."/>
            <person name="Hibbett D.S."/>
        </authorList>
    </citation>
    <scope>NUCLEOTIDE SEQUENCE [LARGE SCALE GENOMIC DNA]</scope>
    <source>
        <strain evidence="2 3">FP15055 ss-10</strain>
    </source>
</reference>
<proteinExistence type="predicted"/>
<evidence type="ECO:0000313" key="2">
    <source>
        <dbReference type="EMBL" id="KIY63551.1"/>
    </source>
</evidence>
<name>A0A0D7B1Z9_9AGAR</name>